<keyword evidence="6 8" id="KW-1133">Transmembrane helix</keyword>
<keyword evidence="5" id="KW-0256">Endoplasmic reticulum</keyword>
<protein>
    <recommendedName>
        <fullName evidence="11">Phosphatidylinositol-glycan biosynthesis class F protein</fullName>
    </recommendedName>
</protein>
<feature type="transmembrane region" description="Helical" evidence="8">
    <location>
        <begin position="74"/>
        <end position="94"/>
    </location>
</feature>
<evidence type="ECO:0000313" key="9">
    <source>
        <dbReference type="EMBL" id="KZV57911.1"/>
    </source>
</evidence>
<dbReference type="Proteomes" id="UP000250235">
    <property type="component" value="Unassembled WGS sequence"/>
</dbReference>
<gene>
    <name evidence="9" type="ORF">F511_12517</name>
</gene>
<reference evidence="9 10" key="1">
    <citation type="journal article" date="2015" name="Proc. Natl. Acad. Sci. U.S.A.">
        <title>The resurrection genome of Boea hygrometrica: A blueprint for survival of dehydration.</title>
        <authorList>
            <person name="Xiao L."/>
            <person name="Yang G."/>
            <person name="Zhang L."/>
            <person name="Yang X."/>
            <person name="Zhao S."/>
            <person name="Ji Z."/>
            <person name="Zhou Q."/>
            <person name="Hu M."/>
            <person name="Wang Y."/>
            <person name="Chen M."/>
            <person name="Xu Y."/>
            <person name="Jin H."/>
            <person name="Xiao X."/>
            <person name="Hu G."/>
            <person name="Bao F."/>
            <person name="Hu Y."/>
            <person name="Wan P."/>
            <person name="Li L."/>
            <person name="Deng X."/>
            <person name="Kuang T."/>
            <person name="Xiang C."/>
            <person name="Zhu J.K."/>
            <person name="Oliver M.J."/>
            <person name="He Y."/>
        </authorList>
    </citation>
    <scope>NUCLEOTIDE SEQUENCE [LARGE SCALE GENOMIC DNA]</scope>
    <source>
        <strain evidence="10">cv. XS01</strain>
    </source>
</reference>
<comment type="subcellular location">
    <subcellularLocation>
        <location evidence="1">Endoplasmic reticulum membrane</location>
        <topology evidence="1">Multi-pass membrane protein</topology>
    </subcellularLocation>
</comment>
<comment type="pathway">
    <text evidence="2">Glycolipid biosynthesis; glycosylphosphatidylinositol-anchor biosynthesis.</text>
</comment>
<accession>A0A2Z7DIV0</accession>
<dbReference type="GO" id="GO:0006506">
    <property type="term" value="P:GPI anchor biosynthetic process"/>
    <property type="evidence" value="ECO:0007669"/>
    <property type="project" value="UniProtKB-UniPathway"/>
</dbReference>
<keyword evidence="3" id="KW-0337">GPI-anchor biosynthesis</keyword>
<evidence type="ECO:0000256" key="6">
    <source>
        <dbReference type="ARBA" id="ARBA00022989"/>
    </source>
</evidence>
<proteinExistence type="predicted"/>
<evidence type="ECO:0000256" key="7">
    <source>
        <dbReference type="ARBA" id="ARBA00023136"/>
    </source>
</evidence>
<feature type="transmembrane region" description="Helical" evidence="8">
    <location>
        <begin position="115"/>
        <end position="132"/>
    </location>
</feature>
<feature type="transmembrane region" description="Helical" evidence="8">
    <location>
        <begin position="46"/>
        <end position="68"/>
    </location>
</feature>
<dbReference type="EMBL" id="KQ987226">
    <property type="protein sequence ID" value="KZV57911.1"/>
    <property type="molecule type" value="Genomic_DNA"/>
</dbReference>
<dbReference type="Pfam" id="PF06699">
    <property type="entry name" value="PIG-F"/>
    <property type="match status" value="1"/>
</dbReference>
<name>A0A2Z7DIV0_9LAMI</name>
<evidence type="ECO:0000256" key="3">
    <source>
        <dbReference type="ARBA" id="ARBA00022502"/>
    </source>
</evidence>
<keyword evidence="4 8" id="KW-0812">Transmembrane</keyword>
<dbReference type="UniPathway" id="UPA00196"/>
<keyword evidence="10" id="KW-1185">Reference proteome</keyword>
<sequence>MVSHLVVRGSYREGVSRASCRCPVMSYDYEKYLIHRTELKNLILHSYYFTCAIANALGAIVLGAPFGIQHFKKTVHWSLLMSVFTFVPAASVFGQSWNDWHRIFARNAPVGSTDFMICVPAYGAVIGAWFGAWPMPLDWERPWQDWPICVTYGAISGYLIGMMLSSGFAIFHSRQSRVKSD</sequence>
<feature type="transmembrane region" description="Helical" evidence="8">
    <location>
        <begin position="152"/>
        <end position="171"/>
    </location>
</feature>
<evidence type="ECO:0000256" key="2">
    <source>
        <dbReference type="ARBA" id="ARBA00004687"/>
    </source>
</evidence>
<evidence type="ECO:0000256" key="8">
    <source>
        <dbReference type="SAM" id="Phobius"/>
    </source>
</evidence>
<evidence type="ECO:0000256" key="5">
    <source>
        <dbReference type="ARBA" id="ARBA00022824"/>
    </source>
</evidence>
<organism evidence="9 10">
    <name type="scientific">Dorcoceras hygrometricum</name>
    <dbReference type="NCBI Taxonomy" id="472368"/>
    <lineage>
        <taxon>Eukaryota</taxon>
        <taxon>Viridiplantae</taxon>
        <taxon>Streptophyta</taxon>
        <taxon>Embryophyta</taxon>
        <taxon>Tracheophyta</taxon>
        <taxon>Spermatophyta</taxon>
        <taxon>Magnoliopsida</taxon>
        <taxon>eudicotyledons</taxon>
        <taxon>Gunneridae</taxon>
        <taxon>Pentapetalae</taxon>
        <taxon>asterids</taxon>
        <taxon>lamiids</taxon>
        <taxon>Lamiales</taxon>
        <taxon>Gesneriaceae</taxon>
        <taxon>Didymocarpoideae</taxon>
        <taxon>Trichosporeae</taxon>
        <taxon>Loxocarpinae</taxon>
        <taxon>Dorcoceras</taxon>
    </lineage>
</organism>
<evidence type="ECO:0000256" key="4">
    <source>
        <dbReference type="ARBA" id="ARBA00022692"/>
    </source>
</evidence>
<dbReference type="OrthoDB" id="17366at2759"/>
<evidence type="ECO:0000256" key="1">
    <source>
        <dbReference type="ARBA" id="ARBA00004477"/>
    </source>
</evidence>
<dbReference type="GO" id="GO:0005789">
    <property type="term" value="C:endoplasmic reticulum membrane"/>
    <property type="evidence" value="ECO:0007669"/>
    <property type="project" value="UniProtKB-SubCell"/>
</dbReference>
<keyword evidence="7 8" id="KW-0472">Membrane</keyword>
<evidence type="ECO:0008006" key="11">
    <source>
        <dbReference type="Google" id="ProtNLM"/>
    </source>
</evidence>
<dbReference type="AlphaFoldDB" id="A0A2Z7DIV0"/>
<evidence type="ECO:0000313" key="10">
    <source>
        <dbReference type="Proteomes" id="UP000250235"/>
    </source>
</evidence>
<dbReference type="InterPro" id="IPR009580">
    <property type="entry name" value="GPI_biosynthesis_protein_Pig-F"/>
</dbReference>